<keyword evidence="3 12" id="KW-0963">Cytoplasm</keyword>
<dbReference type="GO" id="GO:0008360">
    <property type="term" value="P:regulation of cell shape"/>
    <property type="evidence" value="ECO:0007669"/>
    <property type="project" value="UniProtKB-KW"/>
</dbReference>
<dbReference type="CDD" id="cd01555">
    <property type="entry name" value="UdpNAET"/>
    <property type="match status" value="1"/>
</dbReference>
<evidence type="ECO:0000256" key="7">
    <source>
        <dbReference type="ARBA" id="ARBA00022984"/>
    </source>
</evidence>
<dbReference type="Gene3D" id="3.65.10.10">
    <property type="entry name" value="Enolpyruvate transferase domain"/>
    <property type="match status" value="2"/>
</dbReference>
<dbReference type="InterPro" id="IPR001986">
    <property type="entry name" value="Enolpyruvate_Tfrase_dom"/>
</dbReference>
<dbReference type="InterPro" id="IPR005750">
    <property type="entry name" value="UDP_GlcNAc_COvinyl_MurA"/>
</dbReference>
<dbReference type="GO" id="GO:0051301">
    <property type="term" value="P:cell division"/>
    <property type="evidence" value="ECO:0007669"/>
    <property type="project" value="UniProtKB-KW"/>
</dbReference>
<evidence type="ECO:0000256" key="12">
    <source>
        <dbReference type="HAMAP-Rule" id="MF_00111"/>
    </source>
</evidence>
<dbReference type="NCBIfam" id="NF006873">
    <property type="entry name" value="PRK09369.1"/>
    <property type="match status" value="1"/>
</dbReference>
<keyword evidence="7 12" id="KW-0573">Peptidoglycan synthesis</keyword>
<feature type="modified residue" description="2-(S-cysteinyl)pyruvic acid O-phosphothioketal" evidence="12">
    <location>
        <position position="116"/>
    </location>
</feature>
<evidence type="ECO:0000256" key="1">
    <source>
        <dbReference type="ARBA" id="ARBA00004496"/>
    </source>
</evidence>
<protein>
    <recommendedName>
        <fullName evidence="12">UDP-N-acetylglucosamine 1-carboxyvinyltransferase</fullName>
        <ecNumber evidence="12">2.5.1.7</ecNumber>
    </recommendedName>
    <alternativeName>
        <fullName evidence="12">Enoylpyruvate transferase</fullName>
    </alternativeName>
    <alternativeName>
        <fullName evidence="12">UDP-N-acetylglucosamine enolpyruvyl transferase</fullName>
        <shortName evidence="12">EPT</shortName>
    </alternativeName>
</protein>
<evidence type="ECO:0000256" key="5">
    <source>
        <dbReference type="ARBA" id="ARBA00022679"/>
    </source>
</evidence>
<evidence type="ECO:0000256" key="8">
    <source>
        <dbReference type="ARBA" id="ARBA00023306"/>
    </source>
</evidence>
<dbReference type="Proteomes" id="UP000178187">
    <property type="component" value="Unassembled WGS sequence"/>
</dbReference>
<dbReference type="EC" id="2.5.1.7" evidence="12"/>
<dbReference type="NCBIfam" id="TIGR01072">
    <property type="entry name" value="murA"/>
    <property type="match status" value="1"/>
</dbReference>
<feature type="domain" description="Enolpyruvate transferase" evidence="13">
    <location>
        <begin position="7"/>
        <end position="410"/>
    </location>
</feature>
<name>A0A1G1KX67_9BACT</name>
<accession>A0A1G1KX67</accession>
<evidence type="ECO:0000256" key="2">
    <source>
        <dbReference type="ARBA" id="ARBA00004752"/>
    </source>
</evidence>
<feature type="binding site" evidence="12">
    <location>
        <position position="92"/>
    </location>
    <ligand>
        <name>UDP-N-acetyl-alpha-D-glucosamine</name>
        <dbReference type="ChEBI" id="CHEBI:57705"/>
    </ligand>
</feature>
<dbReference type="FunFam" id="3.65.10.10:FF:000001">
    <property type="entry name" value="UDP-N-acetylglucosamine 1-carboxyvinyltransferase"/>
    <property type="match status" value="1"/>
</dbReference>
<dbReference type="UniPathway" id="UPA00219"/>
<keyword evidence="8 12" id="KW-0131">Cell cycle</keyword>
<evidence type="ECO:0000256" key="4">
    <source>
        <dbReference type="ARBA" id="ARBA00022618"/>
    </source>
</evidence>
<gene>
    <name evidence="12" type="primary">murA</name>
    <name evidence="14" type="ORF">A3G33_09425</name>
</gene>
<keyword evidence="12" id="KW-0670">Pyruvate</keyword>
<sequence length="433" mass="46209">MDKIVIHGGKKLVGEVMNSGSKNASLPIMAAALLSAEPSRIENVPDLRDVHTMVKLLRVLGAQVDYTNGVVEVYPGNAIKSNAPYDIVSTMRASVCVLGPLLTRLKEADVSIPGGCVIGARPIDLHIKGLEMLGADILIDHGFVKAKAPKGLRGADVYLGGNFGSSVLATANVLMAATLAKGTTYIEGAACEPELVDLAEFLIKMGAKIKGHGSHLIEIQGVKKLHGANHRVIPDRIEAGTFMVAGAMMNGNDILVRNCIIDHNHALIDKLKQSGALVLKSKSSIRLKRRGRLRPVDVTTLPYPGFPTDLQAQMMALMTLTPGISVITEKIYPDRFIHISELTRMGAKIFLEGSTAIVSGVGHLSGAPVMASDLRASAALLLAGLAAEGETEVNRIYHLDRGYEKIEEKLSALGAEIFRKKEESQKELAAVAL</sequence>
<keyword evidence="5 12" id="KW-0808">Transferase</keyword>
<dbReference type="GO" id="GO:0008760">
    <property type="term" value="F:UDP-N-acetylglucosamine 1-carboxyvinyltransferase activity"/>
    <property type="evidence" value="ECO:0007669"/>
    <property type="project" value="UniProtKB-UniRule"/>
</dbReference>
<dbReference type="AlphaFoldDB" id="A0A1G1KX67"/>
<dbReference type="GO" id="GO:0019277">
    <property type="term" value="P:UDP-N-acetylgalactosamine biosynthetic process"/>
    <property type="evidence" value="ECO:0007669"/>
    <property type="project" value="InterPro"/>
</dbReference>
<dbReference type="EMBL" id="MHFR01000042">
    <property type="protein sequence ID" value="OGW97402.1"/>
    <property type="molecule type" value="Genomic_DNA"/>
</dbReference>
<comment type="catalytic activity">
    <reaction evidence="11 12">
        <text>phosphoenolpyruvate + UDP-N-acetyl-alpha-D-glucosamine = UDP-N-acetyl-3-O-(1-carboxyvinyl)-alpha-D-glucosamine + phosphate</text>
        <dbReference type="Rhea" id="RHEA:18681"/>
        <dbReference type="ChEBI" id="CHEBI:43474"/>
        <dbReference type="ChEBI" id="CHEBI:57705"/>
        <dbReference type="ChEBI" id="CHEBI:58702"/>
        <dbReference type="ChEBI" id="CHEBI:68483"/>
        <dbReference type="EC" id="2.5.1.7"/>
    </reaction>
</comment>
<dbReference type="HAMAP" id="MF_00111">
    <property type="entry name" value="MurA"/>
    <property type="match status" value="1"/>
</dbReference>
<evidence type="ECO:0000256" key="9">
    <source>
        <dbReference type="ARBA" id="ARBA00023316"/>
    </source>
</evidence>
<dbReference type="InterPro" id="IPR036968">
    <property type="entry name" value="Enolpyruvate_Tfrase_sf"/>
</dbReference>
<feature type="binding site" evidence="12">
    <location>
        <begin position="121"/>
        <end position="125"/>
    </location>
    <ligand>
        <name>UDP-N-acetyl-alpha-D-glucosamine</name>
        <dbReference type="ChEBI" id="CHEBI:57705"/>
    </ligand>
</feature>
<evidence type="ECO:0000256" key="10">
    <source>
        <dbReference type="ARBA" id="ARBA00038367"/>
    </source>
</evidence>
<comment type="similarity">
    <text evidence="10 12">Belongs to the EPSP synthase family. MurA subfamily.</text>
</comment>
<feature type="binding site" evidence="12">
    <location>
        <position position="309"/>
    </location>
    <ligand>
        <name>UDP-N-acetyl-alpha-D-glucosamine</name>
        <dbReference type="ChEBI" id="CHEBI:57705"/>
    </ligand>
</feature>
<feature type="active site" description="Proton donor" evidence="12">
    <location>
        <position position="116"/>
    </location>
</feature>
<comment type="function">
    <text evidence="12">Cell wall formation. Adds enolpyruvyl to UDP-N-acetylglucosamine.</text>
</comment>
<comment type="caution">
    <text evidence="14">The sequence shown here is derived from an EMBL/GenBank/DDBJ whole genome shotgun (WGS) entry which is preliminary data.</text>
</comment>
<dbReference type="GO" id="GO:0005737">
    <property type="term" value="C:cytoplasm"/>
    <property type="evidence" value="ECO:0007669"/>
    <property type="project" value="UniProtKB-SubCell"/>
</dbReference>
<evidence type="ECO:0000256" key="11">
    <source>
        <dbReference type="ARBA" id="ARBA00047527"/>
    </source>
</evidence>
<dbReference type="PANTHER" id="PTHR43783:SF1">
    <property type="entry name" value="UDP-N-ACETYLGLUCOSAMINE 1-CARBOXYVINYLTRANSFERASE"/>
    <property type="match status" value="1"/>
</dbReference>
<dbReference type="SUPFAM" id="SSF55205">
    <property type="entry name" value="EPT/RTPC-like"/>
    <property type="match status" value="1"/>
</dbReference>
<reference evidence="14 15" key="1">
    <citation type="journal article" date="2016" name="Nat. Commun.">
        <title>Thousands of microbial genomes shed light on interconnected biogeochemical processes in an aquifer system.</title>
        <authorList>
            <person name="Anantharaman K."/>
            <person name="Brown C.T."/>
            <person name="Hug L.A."/>
            <person name="Sharon I."/>
            <person name="Castelle C.J."/>
            <person name="Probst A.J."/>
            <person name="Thomas B.C."/>
            <person name="Singh A."/>
            <person name="Wilkins M.J."/>
            <person name="Karaoz U."/>
            <person name="Brodie E.L."/>
            <person name="Williams K.H."/>
            <person name="Hubbard S.S."/>
            <person name="Banfield J.F."/>
        </authorList>
    </citation>
    <scope>NUCLEOTIDE SEQUENCE [LARGE SCALE GENOMIC DNA]</scope>
</reference>
<evidence type="ECO:0000313" key="15">
    <source>
        <dbReference type="Proteomes" id="UP000178187"/>
    </source>
</evidence>
<keyword evidence="6 12" id="KW-0133">Cell shape</keyword>
<evidence type="ECO:0000256" key="6">
    <source>
        <dbReference type="ARBA" id="ARBA00022960"/>
    </source>
</evidence>
<dbReference type="PANTHER" id="PTHR43783">
    <property type="entry name" value="UDP-N-ACETYLGLUCOSAMINE 1-CARBOXYVINYLTRANSFERASE"/>
    <property type="match status" value="1"/>
</dbReference>
<keyword evidence="9 12" id="KW-0961">Cell wall biogenesis/degradation</keyword>
<dbReference type="InterPro" id="IPR013792">
    <property type="entry name" value="RNA3'P_cycl/enolpyr_Trfase_a/b"/>
</dbReference>
<organism evidence="14 15">
    <name type="scientific">Candidatus Danuiimicrobium aquiferis</name>
    <dbReference type="NCBI Taxonomy" id="1801832"/>
    <lineage>
        <taxon>Bacteria</taxon>
        <taxon>Pseudomonadati</taxon>
        <taxon>Candidatus Omnitrophota</taxon>
        <taxon>Candidatus Danuiimicrobium</taxon>
    </lineage>
</organism>
<feature type="binding site" evidence="12">
    <location>
        <position position="331"/>
    </location>
    <ligand>
        <name>UDP-N-acetyl-alpha-D-glucosamine</name>
        <dbReference type="ChEBI" id="CHEBI:57705"/>
    </ligand>
</feature>
<dbReference type="GO" id="GO:0071555">
    <property type="term" value="P:cell wall organization"/>
    <property type="evidence" value="ECO:0007669"/>
    <property type="project" value="UniProtKB-KW"/>
</dbReference>
<keyword evidence="4 12" id="KW-0132">Cell division</keyword>
<evidence type="ECO:0000259" key="13">
    <source>
        <dbReference type="Pfam" id="PF00275"/>
    </source>
</evidence>
<dbReference type="InterPro" id="IPR050068">
    <property type="entry name" value="MurA_subfamily"/>
</dbReference>
<dbReference type="Pfam" id="PF00275">
    <property type="entry name" value="EPSP_synthase"/>
    <property type="match status" value="1"/>
</dbReference>
<proteinExistence type="inferred from homology"/>
<dbReference type="GO" id="GO:0009252">
    <property type="term" value="P:peptidoglycan biosynthetic process"/>
    <property type="evidence" value="ECO:0007669"/>
    <property type="project" value="UniProtKB-UniRule"/>
</dbReference>
<comment type="subcellular location">
    <subcellularLocation>
        <location evidence="1 12">Cytoplasm</location>
    </subcellularLocation>
</comment>
<feature type="binding site" evidence="12">
    <location>
        <begin position="22"/>
        <end position="23"/>
    </location>
    <ligand>
        <name>phosphoenolpyruvate</name>
        <dbReference type="ChEBI" id="CHEBI:58702"/>
    </ligand>
</feature>
<evidence type="ECO:0000256" key="3">
    <source>
        <dbReference type="ARBA" id="ARBA00022490"/>
    </source>
</evidence>
<comment type="pathway">
    <text evidence="2 12">Cell wall biogenesis; peptidoglycan biosynthesis.</text>
</comment>
<comment type="caution">
    <text evidence="12">Lacks conserved residue(s) required for the propagation of feature annotation.</text>
</comment>
<evidence type="ECO:0000313" key="14">
    <source>
        <dbReference type="EMBL" id="OGW97402.1"/>
    </source>
</evidence>